<dbReference type="Proteomes" id="UP000248132">
    <property type="component" value="Unassembled WGS sequence"/>
</dbReference>
<proteinExistence type="predicted"/>
<dbReference type="AlphaFoldDB" id="A0A318XQ72"/>
<dbReference type="CDD" id="cd04332">
    <property type="entry name" value="YbaK_like"/>
    <property type="match status" value="1"/>
</dbReference>
<sequence>MKAISLNSIKELLQKHDILYEIIHDESHIYSVSDAAGIYNLSQTVPVLVVKTDKGYFAVIMSGERRRVDFELLKEALKCEKVKLADKKDVFKVTGYEAGSVPMVGHGLPGVFDNRLLLQKFVYGGAGQKNYTLKIDPRDIERITEIVAKID</sequence>
<dbReference type="InterPro" id="IPR007214">
    <property type="entry name" value="YbaK/aa-tRNA-synth-assoc-dom"/>
</dbReference>
<dbReference type="EMBL" id="QKMR01000001">
    <property type="protein sequence ID" value="PYG90225.1"/>
    <property type="molecule type" value="Genomic_DNA"/>
</dbReference>
<feature type="domain" description="YbaK/aminoacyl-tRNA synthetase-associated" evidence="1">
    <location>
        <begin position="28"/>
        <end position="142"/>
    </location>
</feature>
<name>A0A318XQ72_9FIRM</name>
<dbReference type="InterPro" id="IPR036754">
    <property type="entry name" value="YbaK/aa-tRNA-synt-asso_dom_sf"/>
</dbReference>
<gene>
    <name evidence="2" type="ORF">LY28_00105</name>
</gene>
<accession>A0A318XQ72</accession>
<dbReference type="OrthoDB" id="1099907at2"/>
<dbReference type="SUPFAM" id="SSF55826">
    <property type="entry name" value="YbaK/ProRS associated domain"/>
    <property type="match status" value="1"/>
</dbReference>
<evidence type="ECO:0000259" key="1">
    <source>
        <dbReference type="Pfam" id="PF04073"/>
    </source>
</evidence>
<dbReference type="Gene3D" id="3.90.960.10">
    <property type="entry name" value="YbaK/aminoacyl-tRNA synthetase-associated domain"/>
    <property type="match status" value="1"/>
</dbReference>
<evidence type="ECO:0000313" key="2">
    <source>
        <dbReference type="EMBL" id="PYG90225.1"/>
    </source>
</evidence>
<reference evidence="2 3" key="1">
    <citation type="submission" date="2018-06" db="EMBL/GenBank/DDBJ databases">
        <title>Genomic Encyclopedia of Type Strains, Phase I: the one thousand microbial genomes (KMG-I) project.</title>
        <authorList>
            <person name="Kyrpides N."/>
        </authorList>
    </citation>
    <scope>NUCLEOTIDE SEQUENCE [LARGE SCALE GENOMIC DNA]</scope>
    <source>
        <strain evidence="2 3">DSM 19573</strain>
    </source>
</reference>
<evidence type="ECO:0000313" key="3">
    <source>
        <dbReference type="Proteomes" id="UP000248132"/>
    </source>
</evidence>
<comment type="caution">
    <text evidence="2">The sequence shown here is derived from an EMBL/GenBank/DDBJ whole genome shotgun (WGS) entry which is preliminary data.</text>
</comment>
<dbReference type="RefSeq" id="WP_110460206.1">
    <property type="nucleotide sequence ID" value="NZ_QKMR01000001.1"/>
</dbReference>
<protein>
    <submittedName>
        <fullName evidence="2">Prolyl-tRNA editing enzyme YbaK/EbsC (Cys-tRNA(Pro) deacylase)</fullName>
    </submittedName>
</protein>
<dbReference type="GO" id="GO:0002161">
    <property type="term" value="F:aminoacyl-tRNA deacylase activity"/>
    <property type="evidence" value="ECO:0007669"/>
    <property type="project" value="InterPro"/>
</dbReference>
<keyword evidence="3" id="KW-1185">Reference proteome</keyword>
<dbReference type="Pfam" id="PF04073">
    <property type="entry name" value="tRNA_edit"/>
    <property type="match status" value="1"/>
</dbReference>
<organism evidence="2 3">
    <name type="scientific">Ruminiclostridium sufflavum DSM 19573</name>
    <dbReference type="NCBI Taxonomy" id="1121337"/>
    <lineage>
        <taxon>Bacteria</taxon>
        <taxon>Bacillati</taxon>
        <taxon>Bacillota</taxon>
        <taxon>Clostridia</taxon>
        <taxon>Eubacteriales</taxon>
        <taxon>Oscillospiraceae</taxon>
        <taxon>Ruminiclostridium</taxon>
    </lineage>
</organism>